<dbReference type="AlphaFoldDB" id="A0A2W7NI23"/>
<protein>
    <submittedName>
        <fullName evidence="1">Uncharacterized protein DUF1573</fullName>
    </submittedName>
</protein>
<organism evidence="1 2">
    <name type="scientific">Breznakibacter xylanolyticus</name>
    <dbReference type="NCBI Taxonomy" id="990"/>
    <lineage>
        <taxon>Bacteria</taxon>
        <taxon>Pseudomonadati</taxon>
        <taxon>Bacteroidota</taxon>
        <taxon>Bacteroidia</taxon>
        <taxon>Marinilabiliales</taxon>
        <taxon>Marinilabiliaceae</taxon>
        <taxon>Breznakibacter</taxon>
    </lineage>
</organism>
<reference evidence="1 2" key="1">
    <citation type="submission" date="2018-06" db="EMBL/GenBank/DDBJ databases">
        <title>Genomic Encyclopedia of Archaeal and Bacterial Type Strains, Phase II (KMG-II): from individual species to whole genera.</title>
        <authorList>
            <person name="Goeker M."/>
        </authorList>
    </citation>
    <scope>NUCLEOTIDE SEQUENCE [LARGE SCALE GENOMIC DNA]</scope>
    <source>
        <strain evidence="1 2">DSM 6779</strain>
    </source>
</reference>
<dbReference type="Pfam" id="PF07610">
    <property type="entry name" value="DUF1573"/>
    <property type="match status" value="1"/>
</dbReference>
<dbReference type="Proteomes" id="UP000249239">
    <property type="component" value="Unassembled WGS sequence"/>
</dbReference>
<evidence type="ECO:0000313" key="2">
    <source>
        <dbReference type="Proteomes" id="UP000249239"/>
    </source>
</evidence>
<evidence type="ECO:0000313" key="1">
    <source>
        <dbReference type="EMBL" id="PZX10922.1"/>
    </source>
</evidence>
<dbReference type="EMBL" id="QKZK01000045">
    <property type="protein sequence ID" value="PZX10922.1"/>
    <property type="molecule type" value="Genomic_DNA"/>
</dbReference>
<dbReference type="PANTHER" id="PTHR37833:SF1">
    <property type="entry name" value="SIGNAL PEPTIDE PROTEIN"/>
    <property type="match status" value="1"/>
</dbReference>
<dbReference type="PANTHER" id="PTHR37833">
    <property type="entry name" value="LIPOPROTEIN-RELATED"/>
    <property type="match status" value="1"/>
</dbReference>
<sequence>MLLLNSLESRFMPTVFYFLGILLFLTACQSKPSVNQLGEIQGKPVITFSQQSHDFGDVSEGEEVGVVYWARNDGHGPLLITHVKAGCGCTSVKWPNEPVAPGDSGRIDVLFDTRGRQGLQSKQVLVYSNATEAPLELLFTARIK</sequence>
<dbReference type="InterPro" id="IPR013783">
    <property type="entry name" value="Ig-like_fold"/>
</dbReference>
<dbReference type="InterPro" id="IPR011467">
    <property type="entry name" value="DUF1573"/>
</dbReference>
<accession>A0A2W7NI23</accession>
<dbReference type="Gene3D" id="2.60.40.10">
    <property type="entry name" value="Immunoglobulins"/>
    <property type="match status" value="1"/>
</dbReference>
<comment type="caution">
    <text evidence="1">The sequence shown here is derived from an EMBL/GenBank/DDBJ whole genome shotgun (WGS) entry which is preliminary data.</text>
</comment>
<dbReference type="OrthoDB" id="826619at2"/>
<gene>
    <name evidence="1" type="ORF">LX69_03243</name>
</gene>
<keyword evidence="2" id="KW-1185">Reference proteome</keyword>
<name>A0A2W7NI23_9BACT</name>
<proteinExistence type="predicted"/>